<name>A0A426DP76_9FIRM</name>
<dbReference type="SUPFAM" id="SSF53649">
    <property type="entry name" value="Alkaline phosphatase-like"/>
    <property type="match status" value="1"/>
</dbReference>
<dbReference type="PANTHER" id="PTHR10151:SF120">
    <property type="entry name" value="BIS(5'-ADENOSYL)-TRIPHOSPHATASE"/>
    <property type="match status" value="1"/>
</dbReference>
<gene>
    <name evidence="1" type="ORF">EBB54_26960</name>
</gene>
<protein>
    <submittedName>
        <fullName evidence="1">Alkaline phosphatase family protein</fullName>
    </submittedName>
</protein>
<evidence type="ECO:0000313" key="2">
    <source>
        <dbReference type="Proteomes" id="UP000274920"/>
    </source>
</evidence>
<dbReference type="GO" id="GO:0016787">
    <property type="term" value="F:hydrolase activity"/>
    <property type="evidence" value="ECO:0007669"/>
    <property type="project" value="UniProtKB-ARBA"/>
</dbReference>
<sequence>MRKTIFVLLDACQYDAGTRNLGYLEHLIDYGKGAKYKVRGELPSLSRPMYATLLTGLPVYKHGIAANETVRVLGCDNLFSMCKSQGGVTAAAAYLWVSELYNHVPFHLDKDRIQIHSGGMIDAGIYYWEDSYPDSHLFADGEYLRTQYDPDFILYHSMGIDNQGHLKGAGSKEYEGAIAAANNILSLLMETWMQEGYQIVITADHGMNELGIHGGTDAEQRDIPLYIFSSAVKAGRFEEDYISELNVAPLLCRLLDIPVSPEMIDLAEIALA</sequence>
<dbReference type="PANTHER" id="PTHR10151">
    <property type="entry name" value="ECTONUCLEOTIDE PYROPHOSPHATASE/PHOSPHODIESTERASE"/>
    <property type="match status" value="1"/>
</dbReference>
<dbReference type="Pfam" id="PF01663">
    <property type="entry name" value="Phosphodiest"/>
    <property type="match status" value="1"/>
</dbReference>
<proteinExistence type="predicted"/>
<evidence type="ECO:0000313" key="1">
    <source>
        <dbReference type="EMBL" id="RRK34575.1"/>
    </source>
</evidence>
<keyword evidence="2" id="KW-1185">Reference proteome</keyword>
<organism evidence="1 2">
    <name type="scientific">Schaedlerella arabinosiphila</name>
    <dbReference type="NCBI Taxonomy" id="2044587"/>
    <lineage>
        <taxon>Bacteria</taxon>
        <taxon>Bacillati</taxon>
        <taxon>Bacillota</taxon>
        <taxon>Clostridia</taxon>
        <taxon>Lachnospirales</taxon>
        <taxon>Lachnospiraceae</taxon>
        <taxon>Schaedlerella</taxon>
    </lineage>
</organism>
<reference evidence="1" key="1">
    <citation type="submission" date="2018-10" db="EMBL/GenBank/DDBJ databases">
        <title>Schaedlerella arabinophila gen. nov. sp. nov., isolated from the mouse intestinal tract and comparative analysis with the genome of the closely related altered Schaedler flora strain ASF502.</title>
        <authorList>
            <person name="Miyake S."/>
            <person name="Soh M."/>
            <person name="Seedorf H."/>
        </authorList>
    </citation>
    <scope>NUCLEOTIDE SEQUENCE [LARGE SCALE GENOMIC DNA]</scope>
    <source>
        <strain evidence="1">DSM 106076</strain>
    </source>
</reference>
<dbReference type="RefSeq" id="WP_125129683.1">
    <property type="nucleotide sequence ID" value="NZ_RHJS01000002.1"/>
</dbReference>
<dbReference type="AlphaFoldDB" id="A0A426DP76"/>
<comment type="caution">
    <text evidence="1">The sequence shown here is derived from an EMBL/GenBank/DDBJ whole genome shotgun (WGS) entry which is preliminary data.</text>
</comment>
<accession>A0A426DP76</accession>
<dbReference type="Gene3D" id="3.40.720.10">
    <property type="entry name" value="Alkaline Phosphatase, subunit A"/>
    <property type="match status" value="1"/>
</dbReference>
<dbReference type="Proteomes" id="UP000274920">
    <property type="component" value="Unassembled WGS sequence"/>
</dbReference>
<dbReference type="InterPro" id="IPR002591">
    <property type="entry name" value="Phosphodiest/P_Trfase"/>
</dbReference>
<dbReference type="InterPro" id="IPR017850">
    <property type="entry name" value="Alkaline_phosphatase_core_sf"/>
</dbReference>
<dbReference type="EMBL" id="RHJS01000002">
    <property type="protein sequence ID" value="RRK34575.1"/>
    <property type="molecule type" value="Genomic_DNA"/>
</dbReference>